<feature type="domain" description="NADP-dependent oxidoreductase" evidence="1">
    <location>
        <begin position="40"/>
        <end position="215"/>
    </location>
</feature>
<dbReference type="CDD" id="cd19071">
    <property type="entry name" value="AKR_AKR1-5-like"/>
    <property type="match status" value="1"/>
</dbReference>
<gene>
    <name evidence="2" type="ORF">EIP91_004907</name>
</gene>
<protein>
    <recommendedName>
        <fullName evidence="1">NADP-dependent oxidoreductase domain-containing protein</fullName>
    </recommendedName>
</protein>
<proteinExistence type="predicted"/>
<evidence type="ECO:0000313" key="3">
    <source>
        <dbReference type="Proteomes" id="UP000292702"/>
    </source>
</evidence>
<comment type="caution">
    <text evidence="2">The sequence shown here is derived from an EMBL/GenBank/DDBJ whole genome shotgun (WGS) entry which is preliminary data.</text>
</comment>
<dbReference type="SUPFAM" id="SSF51430">
    <property type="entry name" value="NAD(P)-linked oxidoreductase"/>
    <property type="match status" value="1"/>
</dbReference>
<dbReference type="InterPro" id="IPR036812">
    <property type="entry name" value="NAD(P)_OxRdtase_dom_sf"/>
</dbReference>
<dbReference type="PRINTS" id="PR00069">
    <property type="entry name" value="ALDKETRDTASE"/>
</dbReference>
<dbReference type="EMBL" id="RWJN01000272">
    <property type="protein sequence ID" value="TCD63840.1"/>
    <property type="molecule type" value="Genomic_DNA"/>
</dbReference>
<evidence type="ECO:0000313" key="2">
    <source>
        <dbReference type="EMBL" id="TCD63840.1"/>
    </source>
</evidence>
<accession>A0A4R0R811</accession>
<name>A0A4R0R811_9APHY</name>
<dbReference type="GO" id="GO:0016491">
    <property type="term" value="F:oxidoreductase activity"/>
    <property type="evidence" value="ECO:0007669"/>
    <property type="project" value="InterPro"/>
</dbReference>
<dbReference type="Proteomes" id="UP000292702">
    <property type="component" value="Unassembled WGS sequence"/>
</dbReference>
<dbReference type="PROSITE" id="PS00062">
    <property type="entry name" value="ALDOKETO_REDUCTASE_2"/>
    <property type="match status" value="1"/>
</dbReference>
<keyword evidence="3" id="KW-1185">Reference proteome</keyword>
<reference evidence="2 3" key="1">
    <citation type="submission" date="2018-11" db="EMBL/GenBank/DDBJ databases">
        <title>Genome assembly of Steccherinum ochraceum LE-BIN_3174, the white-rot fungus of the Steccherinaceae family (The Residual Polyporoid clade, Polyporales, Basidiomycota).</title>
        <authorList>
            <person name="Fedorova T.V."/>
            <person name="Glazunova O.A."/>
            <person name="Landesman E.O."/>
            <person name="Moiseenko K.V."/>
            <person name="Psurtseva N.V."/>
            <person name="Savinova O.S."/>
            <person name="Shakhova N.V."/>
            <person name="Tyazhelova T.V."/>
            <person name="Vasina D.V."/>
        </authorList>
    </citation>
    <scope>NUCLEOTIDE SEQUENCE [LARGE SCALE GENOMIC DNA]</scope>
    <source>
        <strain evidence="2 3">LE-BIN_3174</strain>
    </source>
</reference>
<dbReference type="InterPro" id="IPR018170">
    <property type="entry name" value="Aldo/ket_reductase_CS"/>
</dbReference>
<dbReference type="InterPro" id="IPR023210">
    <property type="entry name" value="NADP_OxRdtase_dom"/>
</dbReference>
<dbReference type="OrthoDB" id="416253at2759"/>
<dbReference type="AlphaFoldDB" id="A0A4R0R811"/>
<dbReference type="Gene3D" id="3.20.20.100">
    <property type="entry name" value="NADP-dependent oxidoreductase domain"/>
    <property type="match status" value="1"/>
</dbReference>
<dbReference type="STRING" id="92696.A0A4R0R811"/>
<evidence type="ECO:0000259" key="1">
    <source>
        <dbReference type="Pfam" id="PF00248"/>
    </source>
</evidence>
<dbReference type="Pfam" id="PF00248">
    <property type="entry name" value="Aldo_ket_red"/>
    <property type="match status" value="1"/>
</dbReference>
<organism evidence="2 3">
    <name type="scientific">Steccherinum ochraceum</name>
    <dbReference type="NCBI Taxonomy" id="92696"/>
    <lineage>
        <taxon>Eukaryota</taxon>
        <taxon>Fungi</taxon>
        <taxon>Dikarya</taxon>
        <taxon>Basidiomycota</taxon>
        <taxon>Agaricomycotina</taxon>
        <taxon>Agaricomycetes</taxon>
        <taxon>Polyporales</taxon>
        <taxon>Steccherinaceae</taxon>
        <taxon>Steccherinum</taxon>
    </lineage>
</organism>
<dbReference type="PANTHER" id="PTHR11732">
    <property type="entry name" value="ALDO/KETO REDUCTASE"/>
    <property type="match status" value="1"/>
</dbReference>
<dbReference type="InterPro" id="IPR020471">
    <property type="entry name" value="AKR"/>
</dbReference>
<sequence length="216" mass="24431">MTAANVDRILRNGVAMPAISLGCWCGWTDEEIQGGWTWILTALQAGYRQLDTAVQYATEPVVAKAVKESGMKREDLFITTKMNWSQSYDVQAAFNQSLKDLETEYVDLYLMHWPFTVAIDEHGADVLTPEGDLEVVDRPNFHDVWAGFEKIYESGRARAIGVSNFSIKTLNELLTTARIGPHVNQVEMHPYLAQNELFRYCKENDIMITAYTPTGE</sequence>